<dbReference type="EMBL" id="LWDD02000689">
    <property type="protein sequence ID" value="KAE8257040.1"/>
    <property type="molecule type" value="Genomic_DNA"/>
</dbReference>
<dbReference type="GO" id="GO:0043829">
    <property type="term" value="F:tRNA-specific adenosine-37 deaminase activity"/>
    <property type="evidence" value="ECO:0007669"/>
    <property type="project" value="UniProtKB-EC"/>
</dbReference>
<dbReference type="GO" id="GO:0008033">
    <property type="term" value="P:tRNA processing"/>
    <property type="evidence" value="ECO:0007669"/>
    <property type="project" value="UniProtKB-KW"/>
</dbReference>
<protein>
    <recommendedName>
        <fullName evidence="9">tRNA-specific adenosine deaminase 1</fullName>
        <ecNumber evidence="8">3.5.4.34</ecNumber>
    </recommendedName>
    <alternativeName>
        <fullName evidence="10">tRNA-specific adenosine-37 deaminase</fullName>
    </alternativeName>
</protein>
<name>A0A177UF32_9BASI</name>
<feature type="domain" description="A to I editase" evidence="12">
    <location>
        <begin position="63"/>
        <end position="448"/>
    </location>
</feature>
<dbReference type="PROSITE" id="PS50141">
    <property type="entry name" value="A_DEAMIN_EDITASE"/>
    <property type="match status" value="1"/>
</dbReference>
<dbReference type="PANTHER" id="PTHR46516">
    <property type="entry name" value="TRNA-SPECIFIC ADENOSINE DEAMINASE 1"/>
    <property type="match status" value="1"/>
</dbReference>
<comment type="cofactor">
    <cofactor evidence="5">
        <name>1D-myo-inositol hexakisphosphate</name>
        <dbReference type="ChEBI" id="CHEBI:58130"/>
    </cofactor>
</comment>
<evidence type="ECO:0000313" key="16">
    <source>
        <dbReference type="Proteomes" id="UP000836402"/>
    </source>
</evidence>
<evidence type="ECO:0000256" key="5">
    <source>
        <dbReference type="ARBA" id="ARBA00037026"/>
    </source>
</evidence>
<evidence type="ECO:0000259" key="12">
    <source>
        <dbReference type="PROSITE" id="PS50141"/>
    </source>
</evidence>
<dbReference type="PANTHER" id="PTHR46516:SF1">
    <property type="entry name" value="TRNA-SPECIFIC ADENOSINE DEAMINASE 1"/>
    <property type="match status" value="1"/>
</dbReference>
<organism evidence="14 15">
    <name type="scientific">Tilletia caries</name>
    <name type="common">wheat bunt fungus</name>
    <dbReference type="NCBI Taxonomy" id="13290"/>
    <lineage>
        <taxon>Eukaryota</taxon>
        <taxon>Fungi</taxon>
        <taxon>Dikarya</taxon>
        <taxon>Basidiomycota</taxon>
        <taxon>Ustilaginomycotina</taxon>
        <taxon>Exobasidiomycetes</taxon>
        <taxon>Tilletiales</taxon>
        <taxon>Tilletiaceae</taxon>
        <taxon>Tilletia</taxon>
    </lineage>
</organism>
<dbReference type="Pfam" id="PF02137">
    <property type="entry name" value="A_deamin"/>
    <property type="match status" value="1"/>
</dbReference>
<evidence type="ECO:0000256" key="11">
    <source>
        <dbReference type="ARBA" id="ARBA00047635"/>
    </source>
</evidence>
<keyword evidence="3" id="KW-0378">Hydrolase</keyword>
<evidence type="ECO:0000256" key="10">
    <source>
        <dbReference type="ARBA" id="ARBA00041760"/>
    </source>
</evidence>
<evidence type="ECO:0000256" key="9">
    <source>
        <dbReference type="ARBA" id="ARBA00040502"/>
    </source>
</evidence>
<keyword evidence="4" id="KW-0862">Zinc</keyword>
<reference evidence="14" key="2">
    <citation type="journal article" date="2019" name="IMA Fungus">
        <title>Genome sequencing and comparison of five Tilletia species to identify candidate genes for the detection of regulated species infecting wheat.</title>
        <authorList>
            <person name="Nguyen H.D.T."/>
            <person name="Sultana T."/>
            <person name="Kesanakurti P."/>
            <person name="Hambleton S."/>
        </authorList>
    </citation>
    <scope>NUCLEOTIDE SEQUENCE</scope>
    <source>
        <strain evidence="14">DAOMC 238032</strain>
    </source>
</reference>
<evidence type="ECO:0000256" key="6">
    <source>
        <dbReference type="ARBA" id="ARBA00037784"/>
    </source>
</evidence>
<evidence type="ECO:0000313" key="15">
    <source>
        <dbReference type="Proteomes" id="UP000077671"/>
    </source>
</evidence>
<proteinExistence type="inferred from homology"/>
<evidence type="ECO:0000256" key="4">
    <source>
        <dbReference type="ARBA" id="ARBA00022833"/>
    </source>
</evidence>
<accession>A0A177UF32</accession>
<dbReference type="GO" id="GO:0003723">
    <property type="term" value="F:RNA binding"/>
    <property type="evidence" value="ECO:0007669"/>
    <property type="project" value="InterPro"/>
</dbReference>
<gene>
    <name evidence="14" type="ORF">A4X03_0g4805</name>
    <name evidence="13" type="ORF">JKIAZH3_G7524</name>
</gene>
<dbReference type="AlphaFoldDB" id="A0A177UF32"/>
<evidence type="ECO:0000313" key="14">
    <source>
        <dbReference type="EMBL" id="KAE8257040.1"/>
    </source>
</evidence>
<evidence type="ECO:0000256" key="2">
    <source>
        <dbReference type="ARBA" id="ARBA00022723"/>
    </source>
</evidence>
<reference evidence="14" key="1">
    <citation type="submission" date="2016-04" db="EMBL/GenBank/DDBJ databases">
        <authorList>
            <person name="Nguyen H.D."/>
            <person name="Kesanakurti P."/>
            <person name="Cullis J."/>
            <person name="Levesque C.A."/>
            <person name="Hambleton S."/>
        </authorList>
    </citation>
    <scope>NUCLEOTIDE SEQUENCE</scope>
    <source>
        <strain evidence="14">DAOMC 238032</strain>
    </source>
</reference>
<evidence type="ECO:0000256" key="8">
    <source>
        <dbReference type="ARBA" id="ARBA00038940"/>
    </source>
</evidence>
<keyword evidence="16" id="KW-1185">Reference proteome</keyword>
<comment type="similarity">
    <text evidence="7">Belongs to the ADAT1 family.</text>
</comment>
<evidence type="ECO:0000256" key="1">
    <source>
        <dbReference type="ARBA" id="ARBA00022694"/>
    </source>
</evidence>
<evidence type="ECO:0000256" key="3">
    <source>
        <dbReference type="ARBA" id="ARBA00022801"/>
    </source>
</evidence>
<dbReference type="Proteomes" id="UP000077671">
    <property type="component" value="Unassembled WGS sequence"/>
</dbReference>
<evidence type="ECO:0000313" key="13">
    <source>
        <dbReference type="EMBL" id="CAD6959249.1"/>
    </source>
</evidence>
<dbReference type="Proteomes" id="UP000836402">
    <property type="component" value="Unassembled WGS sequence"/>
</dbReference>
<keyword evidence="1" id="KW-0819">tRNA processing</keyword>
<dbReference type="GO" id="GO:0046872">
    <property type="term" value="F:metal ion binding"/>
    <property type="evidence" value="ECO:0007669"/>
    <property type="project" value="UniProtKB-KW"/>
</dbReference>
<dbReference type="EMBL" id="CAJHJG010006755">
    <property type="protein sequence ID" value="CAD6959249.1"/>
    <property type="molecule type" value="Genomic_DNA"/>
</dbReference>
<sequence>MNDAKVLAKVAAELCHGQYESLPPRGAKPNRRTDGRREWTVLSGLLLQIQDPSQEDNELHLIALATGVKCSPLDNISPHGDLLHDCHAEILTRRAARKWLLRRLRDEVVLLQSDDASTVLHGIPRIFEAASAEGVRWRLRQTVRVLWYISTLPCGDASTSHLRISRTSRHGFERAGEAPSDGPQAGEAILALSSRISEDAVPGGHAAAGSEVVRGRTNEATLSILRTKPGRADSIPAISLSCSDKLASYVALGVQGSLLSALLEPIVPSVFVIGFVPKEHVPLNAEEQGETLQRDCQRALWDRLEMFLANNPIFDSSRPRQRPTIILLPNPGFCHSKETVELAIRAEQRPEQAWDDVEPVPAAGSVIWTRTETAKGNVENVVAGLKMGASPAKKKGQELLPLHSSRRSALCKLNWYRDVLQLSSEIQGESREDAVGPAAASNSYFGAKNDSENEHVREYRQRKLHLRGWAQPSSPTDAVESAAQRRHRQARESEMIKSFLSSTGWAAPETESAFPTHSVGSGSASEGAVIVKEPRTEAPFCGWLVLGPRAESFDHDGLLLTSGQSKITTPSS</sequence>
<keyword evidence="2" id="KW-0479">Metal-binding</keyword>
<dbReference type="InterPro" id="IPR002466">
    <property type="entry name" value="A_deamin"/>
</dbReference>
<comment type="catalytic activity">
    <reaction evidence="11">
        <text>adenosine(37) in tRNA(Ala) + H2O + H(+) = inosine(37) in tRNA(Ala) + NH4(+)</text>
        <dbReference type="Rhea" id="RHEA:50968"/>
        <dbReference type="Rhea" id="RHEA-COMP:12855"/>
        <dbReference type="Rhea" id="RHEA-COMP:12856"/>
        <dbReference type="ChEBI" id="CHEBI:15377"/>
        <dbReference type="ChEBI" id="CHEBI:15378"/>
        <dbReference type="ChEBI" id="CHEBI:28938"/>
        <dbReference type="ChEBI" id="CHEBI:74411"/>
        <dbReference type="ChEBI" id="CHEBI:82852"/>
        <dbReference type="EC" id="3.5.4.34"/>
    </reaction>
</comment>
<reference evidence="13" key="3">
    <citation type="submission" date="2020-10" db="EMBL/GenBank/DDBJ databases">
        <authorList>
            <person name="Sedaghatjoo S."/>
        </authorList>
    </citation>
    <scope>NUCLEOTIDE SEQUENCE</scope>
    <source>
        <strain evidence="13">AZH3</strain>
    </source>
</reference>
<dbReference type="EC" id="3.5.4.34" evidence="8"/>
<comment type="function">
    <text evidence="6">Specifically deaminates adenosine-37 to inosine in tRNA-Ala.</text>
</comment>
<dbReference type="SMART" id="SM00552">
    <property type="entry name" value="ADEAMc"/>
    <property type="match status" value="1"/>
</dbReference>
<evidence type="ECO:0000256" key="7">
    <source>
        <dbReference type="ARBA" id="ARBA00038326"/>
    </source>
</evidence>
<comment type="caution">
    <text evidence="14">The sequence shown here is derived from an EMBL/GenBank/DDBJ whole genome shotgun (WGS) entry which is preliminary data.</text>
</comment>